<feature type="region of interest" description="Disordered" evidence="1">
    <location>
        <begin position="25"/>
        <end position="44"/>
    </location>
</feature>
<evidence type="ECO:0000259" key="3">
    <source>
        <dbReference type="Pfam" id="PF11827"/>
    </source>
</evidence>
<keyword evidence="2" id="KW-0732">Signal</keyword>
<gene>
    <name evidence="4" type="ORF">ACM44_12125</name>
</gene>
<dbReference type="PATRIC" id="fig|1304281.5.peg.2609"/>
<dbReference type="InterPro" id="IPR021782">
    <property type="entry name" value="DUF3347"/>
</dbReference>
<evidence type="ECO:0000256" key="2">
    <source>
        <dbReference type="SAM" id="SignalP"/>
    </source>
</evidence>
<evidence type="ECO:0000313" key="4">
    <source>
        <dbReference type="EMBL" id="KMQ70455.1"/>
    </source>
</evidence>
<sequence length="204" mass="22821">MKAIILTILAALLFTFTSCSDKKDQVSTTKTTGQEHEMSSMNHAGMPESDVKVIESPKNLKADFTELYSHYQYLTSALASDDDKEAANGANGILQALAKVDKVALSADQAKEYADLEADMKEHAEHIKENIGNIKHQREHLDLLSQDFYEIATKFGTGKTLYKIHCPMYNENKGAYWISTSKEVKNPYYGQEMISCGVVQEEIK</sequence>
<feature type="chain" id="PRO_5005290857" description="DUF3347 domain-containing protein" evidence="2">
    <location>
        <begin position="21"/>
        <end position="204"/>
    </location>
</feature>
<dbReference type="PROSITE" id="PS51257">
    <property type="entry name" value="PROKAR_LIPOPROTEIN"/>
    <property type="match status" value="1"/>
</dbReference>
<dbReference type="RefSeq" id="WP_048500315.1">
    <property type="nucleotide sequence ID" value="NZ_LFNG01000018.1"/>
</dbReference>
<name>A0A0J7LMY5_9FLAO</name>
<dbReference type="STRING" id="1304281.ACM44_12125"/>
<keyword evidence="5" id="KW-1185">Reference proteome</keyword>
<dbReference type="EMBL" id="LFNG01000018">
    <property type="protein sequence ID" value="KMQ70455.1"/>
    <property type="molecule type" value="Genomic_DNA"/>
</dbReference>
<dbReference type="OrthoDB" id="5513217at2"/>
<protein>
    <recommendedName>
        <fullName evidence="3">DUF3347 domain-containing protein</fullName>
    </recommendedName>
</protein>
<proteinExistence type="predicted"/>
<accession>A0A0J7LMY5</accession>
<comment type="caution">
    <text evidence="4">The sequence shown here is derived from an EMBL/GenBank/DDBJ whole genome shotgun (WGS) entry which is preliminary data.</text>
</comment>
<feature type="signal peptide" evidence="2">
    <location>
        <begin position="1"/>
        <end position="20"/>
    </location>
</feature>
<reference evidence="4 5" key="1">
    <citation type="journal article" date="2004" name="Int. J. Syst. Evol. Microbiol.">
        <title>Kaistella koreensis gen. nov., sp. nov., a novel member of the Chryseobacterium-Bergeyella-Riemerella branch.</title>
        <authorList>
            <person name="Kim M.K."/>
            <person name="Im W.T."/>
            <person name="Shin Y.K."/>
            <person name="Lim J.H."/>
            <person name="Kim S.H."/>
            <person name="Lee B.C."/>
            <person name="Park M.Y."/>
            <person name="Lee K.Y."/>
            <person name="Lee S.T."/>
        </authorList>
    </citation>
    <scope>NUCLEOTIDE SEQUENCE [LARGE SCALE GENOMIC DNA]</scope>
    <source>
        <strain evidence="4 5">CCUG 49689</strain>
    </source>
</reference>
<evidence type="ECO:0000313" key="5">
    <source>
        <dbReference type="Proteomes" id="UP000035900"/>
    </source>
</evidence>
<dbReference type="Proteomes" id="UP000035900">
    <property type="component" value="Unassembled WGS sequence"/>
</dbReference>
<dbReference type="Pfam" id="PF11827">
    <property type="entry name" value="DUF3347"/>
    <property type="match status" value="1"/>
</dbReference>
<organism evidence="4 5">
    <name type="scientific">Chryseobacterium koreense CCUG 49689</name>
    <dbReference type="NCBI Taxonomy" id="1304281"/>
    <lineage>
        <taxon>Bacteria</taxon>
        <taxon>Pseudomonadati</taxon>
        <taxon>Bacteroidota</taxon>
        <taxon>Flavobacteriia</taxon>
        <taxon>Flavobacteriales</taxon>
        <taxon>Weeksellaceae</taxon>
        <taxon>Chryseobacterium group</taxon>
        <taxon>Chryseobacterium</taxon>
    </lineage>
</organism>
<dbReference type="AlphaFoldDB" id="A0A0J7LMY5"/>
<feature type="domain" description="DUF3347" evidence="3">
    <location>
        <begin position="68"/>
        <end position="159"/>
    </location>
</feature>
<evidence type="ECO:0000256" key="1">
    <source>
        <dbReference type="SAM" id="MobiDB-lite"/>
    </source>
</evidence>